<dbReference type="SUPFAM" id="SSF140683">
    <property type="entry name" value="SP0561-like"/>
    <property type="match status" value="1"/>
</dbReference>
<dbReference type="EMBL" id="DUFW01000020">
    <property type="protein sequence ID" value="HIH21304.1"/>
    <property type="molecule type" value="Genomic_DNA"/>
</dbReference>
<dbReference type="AlphaFoldDB" id="A0A7J4JV07"/>
<dbReference type="InterPro" id="IPR015077">
    <property type="entry name" value="DUF1858"/>
</dbReference>
<evidence type="ECO:0000313" key="2">
    <source>
        <dbReference type="EMBL" id="HIH21304.1"/>
    </source>
</evidence>
<dbReference type="NCBIfam" id="TIGR03980">
    <property type="entry name" value="prismane_assoc"/>
    <property type="match status" value="1"/>
</dbReference>
<organism evidence="2 3">
    <name type="scientific">Candidatus Iainarchaeum sp</name>
    <dbReference type="NCBI Taxonomy" id="3101447"/>
    <lineage>
        <taxon>Archaea</taxon>
        <taxon>Candidatus Iainarchaeota</taxon>
        <taxon>Candidatus Iainarchaeia</taxon>
        <taxon>Candidatus Iainarchaeales</taxon>
        <taxon>Candidatus Iainarchaeaceae</taxon>
        <taxon>Candidatus Iainarchaeum</taxon>
    </lineage>
</organism>
<gene>
    <name evidence="2" type="ORF">HA222_01415</name>
</gene>
<dbReference type="InterPro" id="IPR023883">
    <property type="entry name" value="CHP03980_redox-disulphide"/>
</dbReference>
<name>A0A7J4JV07_9ARCH</name>
<dbReference type="InterPro" id="IPR038062">
    <property type="entry name" value="ScdA-like_N_sf"/>
</dbReference>
<accession>A0A7J4JV07</accession>
<dbReference type="Gene3D" id="1.10.3910.10">
    <property type="entry name" value="SP0561-like"/>
    <property type="match status" value="1"/>
</dbReference>
<evidence type="ECO:0000259" key="1">
    <source>
        <dbReference type="Pfam" id="PF08984"/>
    </source>
</evidence>
<dbReference type="Pfam" id="PF08984">
    <property type="entry name" value="DUF1858"/>
    <property type="match status" value="1"/>
</dbReference>
<dbReference type="PANTHER" id="PTHR39341">
    <property type="entry name" value="BSL7085 PROTEIN"/>
    <property type="match status" value="1"/>
</dbReference>
<reference evidence="3" key="1">
    <citation type="journal article" date="2020" name="bioRxiv">
        <title>A rank-normalized archaeal taxonomy based on genome phylogeny resolves widespread incomplete and uneven classifications.</title>
        <authorList>
            <person name="Rinke C."/>
            <person name="Chuvochina M."/>
            <person name="Mussig A.J."/>
            <person name="Chaumeil P.-A."/>
            <person name="Waite D.W."/>
            <person name="Whitman W.B."/>
            <person name="Parks D.H."/>
            <person name="Hugenholtz P."/>
        </authorList>
    </citation>
    <scope>NUCLEOTIDE SEQUENCE [LARGE SCALE GENOMIC DNA]</scope>
</reference>
<evidence type="ECO:0000313" key="3">
    <source>
        <dbReference type="Proteomes" id="UP000590964"/>
    </source>
</evidence>
<protein>
    <submittedName>
        <fullName evidence="2">DUF1858 domain-containing protein</fullName>
    </submittedName>
</protein>
<comment type="caution">
    <text evidence="2">The sequence shown here is derived from an EMBL/GenBank/DDBJ whole genome shotgun (WGS) entry which is preliminary data.</text>
</comment>
<feature type="domain" description="DUF1858" evidence="1">
    <location>
        <begin position="17"/>
        <end position="66"/>
    </location>
</feature>
<dbReference type="PANTHER" id="PTHR39341:SF1">
    <property type="entry name" value="DUF1858 DOMAIN-CONTAINING PROTEIN"/>
    <property type="match status" value="1"/>
</dbReference>
<proteinExistence type="predicted"/>
<sequence>MPLKKKKPSLKKAKVSKTIMLGELIQKFPKSAPFLAEAGLHCIGCHISAYETLEQGCRAHGMSDKEIDLLLKRMNASV</sequence>
<dbReference type="Proteomes" id="UP000590964">
    <property type="component" value="Unassembled WGS sequence"/>
</dbReference>